<feature type="compositionally biased region" description="Low complexity" evidence="1">
    <location>
        <begin position="279"/>
        <end position="297"/>
    </location>
</feature>
<dbReference type="Pfam" id="PF01476">
    <property type="entry name" value="LysM"/>
    <property type="match status" value="2"/>
</dbReference>
<dbReference type="Gene3D" id="1.25.40.10">
    <property type="entry name" value="Tetratricopeptide repeat domain"/>
    <property type="match status" value="1"/>
</dbReference>
<feature type="domain" description="LysM" evidence="3">
    <location>
        <begin position="143"/>
        <end position="191"/>
    </location>
</feature>
<dbReference type="STRING" id="686624.SAMN04488242_0569"/>
<feature type="transmembrane region" description="Helical" evidence="2">
    <location>
        <begin position="50"/>
        <end position="79"/>
    </location>
</feature>
<proteinExistence type="predicted"/>
<dbReference type="OrthoDB" id="8444614at2"/>
<keyword evidence="2" id="KW-0472">Membrane</keyword>
<evidence type="ECO:0000259" key="3">
    <source>
        <dbReference type="PROSITE" id="PS51782"/>
    </source>
</evidence>
<name>A0A1G9HW63_9ACTN</name>
<dbReference type="InterPro" id="IPR018392">
    <property type="entry name" value="LysM"/>
</dbReference>
<feature type="region of interest" description="Disordered" evidence="1">
    <location>
        <begin position="249"/>
        <end position="300"/>
    </location>
</feature>
<feature type="transmembrane region" description="Helical" evidence="2">
    <location>
        <begin position="91"/>
        <end position="114"/>
    </location>
</feature>
<accession>A0A1G9HW63</accession>
<protein>
    <submittedName>
        <fullName evidence="4">LysM domain-containing protein</fullName>
    </submittedName>
</protein>
<keyword evidence="5" id="KW-1185">Reference proteome</keyword>
<dbReference type="Gene3D" id="3.10.350.10">
    <property type="entry name" value="LysM domain"/>
    <property type="match status" value="2"/>
</dbReference>
<feature type="domain" description="LysM" evidence="3">
    <location>
        <begin position="193"/>
        <end position="242"/>
    </location>
</feature>
<dbReference type="AlphaFoldDB" id="A0A1G9HW63"/>
<keyword evidence="2" id="KW-1133">Transmembrane helix</keyword>
<evidence type="ECO:0000313" key="4">
    <source>
        <dbReference type="EMBL" id="SDL17210.1"/>
    </source>
</evidence>
<dbReference type="RefSeq" id="WP_093248727.1">
    <property type="nucleotide sequence ID" value="NZ_FNGP01000001.1"/>
</dbReference>
<reference evidence="4 5" key="1">
    <citation type="submission" date="2016-10" db="EMBL/GenBank/DDBJ databases">
        <authorList>
            <person name="de Groot N.N."/>
        </authorList>
    </citation>
    <scope>NUCLEOTIDE SEQUENCE [LARGE SCALE GENOMIC DNA]</scope>
    <source>
        <strain evidence="4 5">CGMCC 1.9159</strain>
    </source>
</reference>
<dbReference type="PROSITE" id="PS51782">
    <property type="entry name" value="LYSM"/>
    <property type="match status" value="2"/>
</dbReference>
<dbReference type="CDD" id="cd00118">
    <property type="entry name" value="LysM"/>
    <property type="match status" value="2"/>
</dbReference>
<feature type="region of interest" description="Disordered" evidence="1">
    <location>
        <begin position="117"/>
        <end position="141"/>
    </location>
</feature>
<dbReference type="EMBL" id="FNGP01000001">
    <property type="protein sequence ID" value="SDL17210.1"/>
    <property type="molecule type" value="Genomic_DNA"/>
</dbReference>
<dbReference type="InterPro" id="IPR011990">
    <property type="entry name" value="TPR-like_helical_dom_sf"/>
</dbReference>
<evidence type="ECO:0000256" key="2">
    <source>
        <dbReference type="SAM" id="Phobius"/>
    </source>
</evidence>
<evidence type="ECO:0000256" key="1">
    <source>
        <dbReference type="SAM" id="MobiDB-lite"/>
    </source>
</evidence>
<dbReference type="SMART" id="SM00257">
    <property type="entry name" value="LysM"/>
    <property type="match status" value="2"/>
</dbReference>
<sequence>MRWLRALASLAVLLGVLLGVPWLLLQLADPLGLLAVDWARALTRPDDGHVLLGLLSVIAWLAWAALSATILAELVAVLTKQRIRIPVPGTGWLRPVIGSLVAAATLAPAAMAAAEPPPVAAATSSQSPSAEHPPNHDEITTGRSYTVRAGDELWSVAEAQLGTGERWRDLLVVNSQLSASSRLAPGDVLQLPPDVEVTAGDSLWALAERHLGDARRWPEIHALNADLISDPDHLRTGWRLLLPAWQPESAAPSQPAAPAQPATPAPDASESPTDVPLESPAKALPLPSNSSAPSSRATVRPGLPIVELTDAQETPVVADPEVDPEGVLGPIGGLLASTIVVSVAARRRLQMVGRAVGRRLIPMKPDAMRFWTALAHRAETADTAPEPLAATTVVLGWRDDGTDVLHDLEAAGWTSLVGGPDTAAAVGAMLTTLACAPWSSDVEVVVVGAADPWAAALDDARVTQVGDAAEGVTHCLKLSARRRLELGMATLAEARADEDRAAAYRPVVYLFAERTTTSQEAKLREALSFGAVGVSIVTPGGEGVPIHYDGQLATLGDVSFTPQLLEAPARRALIDLFTDSGSLDTEAAPWWSTTPGHDAPRFAVERVAGHPYVVLLGEPEILDPAGETPSRARQQCVEYCAWLLLNPGSTSSKMQRSLLVAESTRRSNLSRLRRWLGTDPHGVEYLPDAYSGRLQLDERVTSDWQVLQGLVGVGVDLAPDRALRQALALVDGSPLGSAAQRWPWARTLVEDMTALIVDVACVLADRCLAQGHVDEALWALGRAEAAVPGHDEIAIRLVEAHSRAGSPEDTDAAASRFLRQVLEDNREVAPEHARGLAVARQRVAKAAPQHAI</sequence>
<keyword evidence="2" id="KW-0812">Transmembrane</keyword>
<dbReference type="InterPro" id="IPR052196">
    <property type="entry name" value="Bact_Kbp"/>
</dbReference>
<gene>
    <name evidence="4" type="ORF">SAMN04488242_0569</name>
</gene>
<evidence type="ECO:0000313" key="5">
    <source>
        <dbReference type="Proteomes" id="UP000199475"/>
    </source>
</evidence>
<feature type="compositionally biased region" description="Low complexity" evidence="1">
    <location>
        <begin position="249"/>
        <end position="269"/>
    </location>
</feature>
<dbReference type="PANTHER" id="PTHR34700">
    <property type="entry name" value="POTASSIUM BINDING PROTEIN KBP"/>
    <property type="match status" value="1"/>
</dbReference>
<dbReference type="Proteomes" id="UP000199475">
    <property type="component" value="Unassembled WGS sequence"/>
</dbReference>
<dbReference type="SUPFAM" id="SSF48452">
    <property type="entry name" value="TPR-like"/>
    <property type="match status" value="1"/>
</dbReference>
<dbReference type="PANTHER" id="PTHR34700:SF4">
    <property type="entry name" value="PHAGE-LIKE ELEMENT PBSX PROTEIN XKDP"/>
    <property type="match status" value="1"/>
</dbReference>
<organism evidence="4 5">
    <name type="scientific">Tessaracoccus oleiagri</name>
    <dbReference type="NCBI Taxonomy" id="686624"/>
    <lineage>
        <taxon>Bacteria</taxon>
        <taxon>Bacillati</taxon>
        <taxon>Actinomycetota</taxon>
        <taxon>Actinomycetes</taxon>
        <taxon>Propionibacteriales</taxon>
        <taxon>Propionibacteriaceae</taxon>
        <taxon>Tessaracoccus</taxon>
    </lineage>
</organism>
<dbReference type="InterPro" id="IPR036779">
    <property type="entry name" value="LysM_dom_sf"/>
</dbReference>